<comment type="caution">
    <text evidence="3">The sequence shown here is derived from an EMBL/GenBank/DDBJ whole genome shotgun (WGS) entry which is preliminary data.</text>
</comment>
<organism evidence="3 4">
    <name type="scientific">Rubroshorea leprosula</name>
    <dbReference type="NCBI Taxonomy" id="152421"/>
    <lineage>
        <taxon>Eukaryota</taxon>
        <taxon>Viridiplantae</taxon>
        <taxon>Streptophyta</taxon>
        <taxon>Embryophyta</taxon>
        <taxon>Tracheophyta</taxon>
        <taxon>Spermatophyta</taxon>
        <taxon>Magnoliopsida</taxon>
        <taxon>eudicotyledons</taxon>
        <taxon>Gunneridae</taxon>
        <taxon>Pentapetalae</taxon>
        <taxon>rosids</taxon>
        <taxon>malvids</taxon>
        <taxon>Malvales</taxon>
        <taxon>Dipterocarpaceae</taxon>
        <taxon>Rubroshorea</taxon>
    </lineage>
</organism>
<dbReference type="PANTHER" id="PTHR31286">
    <property type="entry name" value="GLYCINE-RICH CELL WALL STRUCTURAL PROTEIN 1.8-LIKE"/>
    <property type="match status" value="1"/>
</dbReference>
<dbReference type="Pfam" id="PF14392">
    <property type="entry name" value="zf-CCHC_4"/>
    <property type="match status" value="1"/>
</dbReference>
<dbReference type="EMBL" id="BPVZ01000036">
    <property type="protein sequence ID" value="GKV12307.1"/>
    <property type="molecule type" value="Genomic_DNA"/>
</dbReference>
<evidence type="ECO:0000259" key="2">
    <source>
        <dbReference type="Pfam" id="PF14392"/>
    </source>
</evidence>
<name>A0AAV5JM03_9ROSI</name>
<dbReference type="Proteomes" id="UP001054252">
    <property type="component" value="Unassembled WGS sequence"/>
</dbReference>
<keyword evidence="4" id="KW-1185">Reference proteome</keyword>
<feature type="domain" description="Zinc knuckle CX2CX4HX4C" evidence="2">
    <location>
        <begin position="112"/>
        <end position="158"/>
    </location>
</feature>
<dbReference type="InterPro" id="IPR040256">
    <property type="entry name" value="At4g02000-like"/>
</dbReference>
<accession>A0AAV5JM03</accession>
<protein>
    <recommendedName>
        <fullName evidence="2">Zinc knuckle CX2CX4HX4C domain-containing protein</fullName>
    </recommendedName>
</protein>
<dbReference type="InterPro" id="IPR025836">
    <property type="entry name" value="Zn_knuckle_CX2CX4HX4C"/>
</dbReference>
<evidence type="ECO:0000313" key="4">
    <source>
        <dbReference type="Proteomes" id="UP001054252"/>
    </source>
</evidence>
<evidence type="ECO:0000313" key="3">
    <source>
        <dbReference type="EMBL" id="GKV12307.1"/>
    </source>
</evidence>
<reference evidence="3 4" key="1">
    <citation type="journal article" date="2021" name="Commun. Biol.">
        <title>The genome of Shorea leprosula (Dipterocarpaceae) highlights the ecological relevance of drought in aseasonal tropical rainforests.</title>
        <authorList>
            <person name="Ng K.K.S."/>
            <person name="Kobayashi M.J."/>
            <person name="Fawcett J.A."/>
            <person name="Hatakeyama M."/>
            <person name="Paape T."/>
            <person name="Ng C.H."/>
            <person name="Ang C.C."/>
            <person name="Tnah L.H."/>
            <person name="Lee C.T."/>
            <person name="Nishiyama T."/>
            <person name="Sese J."/>
            <person name="O'Brien M.J."/>
            <person name="Copetti D."/>
            <person name="Mohd Noor M.I."/>
            <person name="Ong R.C."/>
            <person name="Putra M."/>
            <person name="Sireger I.Z."/>
            <person name="Indrioko S."/>
            <person name="Kosugi Y."/>
            <person name="Izuno A."/>
            <person name="Isagi Y."/>
            <person name="Lee S.L."/>
            <person name="Shimizu K.K."/>
        </authorList>
    </citation>
    <scope>NUCLEOTIDE SEQUENCE [LARGE SCALE GENOMIC DNA]</scope>
    <source>
        <strain evidence="3">214</strain>
    </source>
</reference>
<evidence type="ECO:0000256" key="1">
    <source>
        <dbReference type="SAM" id="MobiDB-lite"/>
    </source>
</evidence>
<sequence>MADPYVQDLVAALDEKLALTADEDVGLDLDAKGPVDQSEGGATWCLVGKLLIRKQYNMEALENTLANLQRVLAEGPWHFANHTMVLKEVRGGRRMATEDLVEVPFWIQIHGVDIRRPLRRGMKLSLKDGPLWVDFRYEHLQNFCYCCGMLDHVDRDCELGLDMEMLGKRKCPYGDTLKVLPRRLQQATFVNTRQWLRDGSGNYVADGARRRRSMPNMESQRTIESSKPRCSNPSLSLDWWNNRLNLVAEPADGNHALNQLPLNGSDTPCYDSSRERILRGNAINRAQISWAGGMSIQIMRPHTPQVSAQMAQNVEMDPVFVFSSGLNTGESGSHTRAWKKEARHGRPTTHSPQNHSGIMKRKEELKEQLTSKEVTAEKRCKGVEEGNTMIPTAGAAMQACRTP</sequence>
<dbReference type="PANTHER" id="PTHR31286:SF167">
    <property type="entry name" value="OS09G0268800 PROTEIN"/>
    <property type="match status" value="1"/>
</dbReference>
<dbReference type="AlphaFoldDB" id="A0AAV5JM03"/>
<proteinExistence type="predicted"/>
<gene>
    <name evidence="3" type="ORF">SLEP1_g23469</name>
</gene>
<feature type="compositionally biased region" description="Basic and acidic residues" evidence="1">
    <location>
        <begin position="360"/>
        <end position="372"/>
    </location>
</feature>
<feature type="region of interest" description="Disordered" evidence="1">
    <location>
        <begin position="338"/>
        <end position="372"/>
    </location>
</feature>